<dbReference type="EMBL" id="OY731398">
    <property type="protein sequence ID" value="CAJ1860895.1"/>
    <property type="molecule type" value="Genomic_DNA"/>
</dbReference>
<organism evidence="1 2">
    <name type="scientific">Sphenostylis stenocarpa</name>
    <dbReference type="NCBI Taxonomy" id="92480"/>
    <lineage>
        <taxon>Eukaryota</taxon>
        <taxon>Viridiplantae</taxon>
        <taxon>Streptophyta</taxon>
        <taxon>Embryophyta</taxon>
        <taxon>Tracheophyta</taxon>
        <taxon>Spermatophyta</taxon>
        <taxon>Magnoliopsida</taxon>
        <taxon>eudicotyledons</taxon>
        <taxon>Gunneridae</taxon>
        <taxon>Pentapetalae</taxon>
        <taxon>rosids</taxon>
        <taxon>fabids</taxon>
        <taxon>Fabales</taxon>
        <taxon>Fabaceae</taxon>
        <taxon>Papilionoideae</taxon>
        <taxon>50 kb inversion clade</taxon>
        <taxon>NPAAA clade</taxon>
        <taxon>indigoferoid/millettioid clade</taxon>
        <taxon>Phaseoleae</taxon>
        <taxon>Sphenostylis</taxon>
    </lineage>
</organism>
<gene>
    <name evidence="1" type="ORF">AYBTSS11_LOCUS2170</name>
</gene>
<sequence>MQYGVSVSDVYVNTQLGLIFLPDGVMAKKKLCKCLQQEQSHDVMDIALLLVLDSLLSRISHELDCRKDEEINIIAEEK</sequence>
<dbReference type="Gramene" id="rna-AYBTSS11_LOCUS2170">
    <property type="protein sequence ID" value="CAJ1860895.1"/>
    <property type="gene ID" value="gene-AYBTSS11_LOCUS2170"/>
</dbReference>
<name>A0AA86RPM6_9FABA</name>
<reference evidence="1" key="1">
    <citation type="submission" date="2023-10" db="EMBL/GenBank/DDBJ databases">
        <authorList>
            <person name="Domelevo Entfellner J.-B."/>
        </authorList>
    </citation>
    <scope>NUCLEOTIDE SEQUENCE</scope>
</reference>
<proteinExistence type="predicted"/>
<evidence type="ECO:0000313" key="1">
    <source>
        <dbReference type="EMBL" id="CAJ1860895.1"/>
    </source>
</evidence>
<keyword evidence="2" id="KW-1185">Reference proteome</keyword>
<evidence type="ECO:0000313" key="2">
    <source>
        <dbReference type="Proteomes" id="UP001189624"/>
    </source>
</evidence>
<protein>
    <submittedName>
        <fullName evidence="1">Uncharacterized protein</fullName>
    </submittedName>
</protein>
<accession>A0AA86RPM6</accession>
<dbReference type="Proteomes" id="UP001189624">
    <property type="component" value="Chromosome 1"/>
</dbReference>
<dbReference type="AlphaFoldDB" id="A0AA86RPM6"/>